<keyword evidence="3 7" id="KW-0805">Transcription regulation</keyword>
<keyword evidence="5 7" id="KW-0539">Nucleus</keyword>
<dbReference type="AlphaFoldDB" id="A0AAD5XRQ7"/>
<comment type="subcellular location">
    <subcellularLocation>
        <location evidence="1 7">Nucleus</location>
    </subcellularLocation>
</comment>
<feature type="region of interest" description="Disordered" evidence="8">
    <location>
        <begin position="575"/>
        <end position="613"/>
    </location>
</feature>
<evidence type="ECO:0000256" key="1">
    <source>
        <dbReference type="ARBA" id="ARBA00004123"/>
    </source>
</evidence>
<feature type="compositionally biased region" description="Low complexity" evidence="8">
    <location>
        <begin position="639"/>
        <end position="651"/>
    </location>
</feature>
<dbReference type="GO" id="GO:0005634">
    <property type="term" value="C:nucleus"/>
    <property type="evidence" value="ECO:0007669"/>
    <property type="project" value="UniProtKB-SubCell"/>
</dbReference>
<proteinExistence type="inferred from homology"/>
<dbReference type="PANTHER" id="PTHR14898">
    <property type="entry name" value="ENHANCER OF POLYCOMB"/>
    <property type="match status" value="1"/>
</dbReference>
<feature type="region of interest" description="Disordered" evidence="8">
    <location>
        <begin position="408"/>
        <end position="429"/>
    </location>
</feature>
<accession>A0AAD5XRQ7</accession>
<comment type="similarity">
    <text evidence="2 7">Belongs to the enhancer of polycomb family.</text>
</comment>
<feature type="compositionally biased region" description="Polar residues" evidence="8">
    <location>
        <begin position="735"/>
        <end position="748"/>
    </location>
</feature>
<sequence>MVSGQTGSGLRSRKVDIKRALPVYRHYEVPDLDQSVSLNTLLLEATGVEKGEDKEHHLQAALIASHQTGHLRGEVIIPTPDASRVISDYAKYYSSTFHQPPSSIRFSTPIEDFIGCPYNLDDVDDEYLAKRRGEGAPEPGFSDDQFESIMWALERAGDDKVSGEAPTPEDCKKFIEREEPKLVPLWPAVAEIYHHWKRRRYTERDGAPIQPKLKLSEDWDVKGDTDPYLCFRRREVKAIRKKRGRVADSQSLEKLRRLRDEMNRARQILELITNREAARKESIVLEHLIFEQRVLVRRLKKKLGIVTSEKESDLSPEVRRKKLRQQDSREDILKKIKIPAGTLRNAQMVSQIEHRLHEAATECDASTTEGKTRRKKMLEESQGWVDVTENPHVPPLRPRALQCWRSDLNSSKMQSDDAAEDESDGEARIPFGRRRVGRGGRVLLDRHVKQASWIKACGGKKRPIMLKLRIPQRRASSAMDVVADFEDREAARWRFDNSDDEVDEHAVVTMENTPSQMAFRVFTTGPKTEDDIIALMCKPMHPDQINPRSSTAAQRAEETSTAVPLVVRPQQNVAHSGGNMAMGANGFQKKRPNKALDQTPKPASAASVKKRQQEMLDPKATIIKAMMQQAQRQAQQQQQQYQQMQAQQQAMVHGAPGSTSGIPNSAPMAPPPGSAAMSNVTVGAGGQPLMQPSTPMLINGVQQSPGKVISSFGPPASMSVQSSPALASHAAMPGASSQPPQGLSNPAAVNNQFNRQHQARQQMQVNQQMQMLRQHQLAQQARQQQQQLQQTPQLQQQQQQSHLQPGQVPQSQPPAQQLAQASQPGVTGGMLAPNPNGFTPQQLFYYQHVNNPANQINLQQQARAQAAMQNARLGGGLNQAALGAMLSQSNGTISAAQLQAFLAQQQQQQHQQLQQGHSNNLPTGVNLQQHLLGQQKLKSGAAASSGTAVPNMPAVGNVGINGSNVTPTSVDYSASTPVSMSGAPGLLPTTQMLQQQQIQQHLQKQQLQQAQLLQPQLTSHPQQHQMLSSVPPQPQHQQAFKPMTPAQSPAAGSPAILMSSLPTAGSSGPIAAQPPGMDPNASDKENGPSISGSQEPQHAPSPQVPAMKSAA</sequence>
<feature type="region of interest" description="Disordered" evidence="8">
    <location>
        <begin position="1016"/>
        <end position="1111"/>
    </location>
</feature>
<dbReference type="InterPro" id="IPR024943">
    <property type="entry name" value="Enhancer_polycomb"/>
</dbReference>
<dbReference type="EMBL" id="JADGJQ010000021">
    <property type="protein sequence ID" value="KAJ3179324.1"/>
    <property type="molecule type" value="Genomic_DNA"/>
</dbReference>
<comment type="caution">
    <text evidence="10">The sequence shown here is derived from an EMBL/GenBank/DDBJ whole genome shotgun (WGS) entry which is preliminary data.</text>
</comment>
<feature type="domain" description="Enhancer of polycomb-like N-terminal" evidence="9">
    <location>
        <begin position="11"/>
        <end position="155"/>
    </location>
</feature>
<evidence type="ECO:0000256" key="8">
    <source>
        <dbReference type="SAM" id="MobiDB-lite"/>
    </source>
</evidence>
<dbReference type="Proteomes" id="UP001212152">
    <property type="component" value="Unassembled WGS sequence"/>
</dbReference>
<keyword evidence="4 7" id="KW-0804">Transcription</keyword>
<keyword evidence="11" id="KW-1185">Reference proteome</keyword>
<feature type="compositionally biased region" description="Polar residues" evidence="8">
    <location>
        <begin position="690"/>
        <end position="705"/>
    </location>
</feature>
<feature type="region of interest" description="Disordered" evidence="8">
    <location>
        <begin position="639"/>
        <end position="748"/>
    </location>
</feature>
<comment type="function">
    <text evidence="6">Component of the NuA4 histone acetyltransferase complex which is involved in transcriptional activation of selected genes principally by acetylation of nucleosomal histone H4 and H2A. The NuA4 complex is also involved in DNA repair. Involved in gene silencing by neighboring heterochromatin, blockage of the silencing spreading along the chromosome, and required for cell cycle progression through G2/M.</text>
</comment>
<evidence type="ECO:0000256" key="3">
    <source>
        <dbReference type="ARBA" id="ARBA00023015"/>
    </source>
</evidence>
<organism evidence="10 11">
    <name type="scientific">Geranomyces variabilis</name>
    <dbReference type="NCBI Taxonomy" id="109894"/>
    <lineage>
        <taxon>Eukaryota</taxon>
        <taxon>Fungi</taxon>
        <taxon>Fungi incertae sedis</taxon>
        <taxon>Chytridiomycota</taxon>
        <taxon>Chytridiomycota incertae sedis</taxon>
        <taxon>Chytridiomycetes</taxon>
        <taxon>Spizellomycetales</taxon>
        <taxon>Powellomycetaceae</taxon>
        <taxon>Geranomyces</taxon>
    </lineage>
</organism>
<feature type="region of interest" description="Disordered" evidence="8">
    <location>
        <begin position="783"/>
        <end position="835"/>
    </location>
</feature>
<dbReference type="GO" id="GO:0006357">
    <property type="term" value="P:regulation of transcription by RNA polymerase II"/>
    <property type="evidence" value="ECO:0007669"/>
    <property type="project" value="InterPro"/>
</dbReference>
<evidence type="ECO:0000256" key="7">
    <source>
        <dbReference type="RuleBase" id="RU361124"/>
    </source>
</evidence>
<name>A0AAD5XRQ7_9FUNG</name>
<gene>
    <name evidence="10" type="primary">EPL1</name>
    <name evidence="10" type="ORF">HDU87_002933</name>
</gene>
<dbReference type="InterPro" id="IPR019542">
    <property type="entry name" value="Enhancer_polycomb-like_N"/>
</dbReference>
<evidence type="ECO:0000259" key="9">
    <source>
        <dbReference type="Pfam" id="PF10513"/>
    </source>
</evidence>
<evidence type="ECO:0000313" key="11">
    <source>
        <dbReference type="Proteomes" id="UP001212152"/>
    </source>
</evidence>
<protein>
    <recommendedName>
        <fullName evidence="7">Enhancer of polycomb-like protein</fullName>
    </recommendedName>
</protein>
<evidence type="ECO:0000313" key="10">
    <source>
        <dbReference type="EMBL" id="KAJ3179324.1"/>
    </source>
</evidence>
<dbReference type="Pfam" id="PF10513">
    <property type="entry name" value="EPL1"/>
    <property type="match status" value="1"/>
</dbReference>
<reference evidence="10" key="1">
    <citation type="submission" date="2020-05" db="EMBL/GenBank/DDBJ databases">
        <title>Phylogenomic resolution of chytrid fungi.</title>
        <authorList>
            <person name="Stajich J.E."/>
            <person name="Amses K."/>
            <person name="Simmons R."/>
            <person name="Seto K."/>
            <person name="Myers J."/>
            <person name="Bonds A."/>
            <person name="Quandt C.A."/>
            <person name="Barry K."/>
            <person name="Liu P."/>
            <person name="Grigoriev I."/>
            <person name="Longcore J.E."/>
            <person name="James T.Y."/>
        </authorList>
    </citation>
    <scope>NUCLEOTIDE SEQUENCE</scope>
    <source>
        <strain evidence="10">JEL0379</strain>
    </source>
</reference>
<feature type="compositionally biased region" description="Polar residues" evidence="8">
    <location>
        <begin position="1018"/>
        <end position="1038"/>
    </location>
</feature>
<feature type="compositionally biased region" description="Low complexity" evidence="8">
    <location>
        <begin position="783"/>
        <end position="825"/>
    </location>
</feature>
<evidence type="ECO:0000256" key="2">
    <source>
        <dbReference type="ARBA" id="ARBA00008035"/>
    </source>
</evidence>
<evidence type="ECO:0000256" key="4">
    <source>
        <dbReference type="ARBA" id="ARBA00023163"/>
    </source>
</evidence>
<evidence type="ECO:0000256" key="5">
    <source>
        <dbReference type="ARBA" id="ARBA00023242"/>
    </source>
</evidence>
<dbReference type="GO" id="GO:0035267">
    <property type="term" value="C:NuA4 histone acetyltransferase complex"/>
    <property type="evidence" value="ECO:0007669"/>
    <property type="project" value="InterPro"/>
</dbReference>
<evidence type="ECO:0000256" key="6">
    <source>
        <dbReference type="ARBA" id="ARBA00025513"/>
    </source>
</evidence>